<feature type="domain" description="AMP-binding enzyme C-terminal" evidence="2">
    <location>
        <begin position="431"/>
        <end position="508"/>
    </location>
</feature>
<accession>A0ABM6RP85</accession>
<evidence type="ECO:0000259" key="1">
    <source>
        <dbReference type="Pfam" id="PF00501"/>
    </source>
</evidence>
<dbReference type="Pfam" id="PF00501">
    <property type="entry name" value="AMP-binding"/>
    <property type="match status" value="1"/>
</dbReference>
<dbReference type="PANTHER" id="PTHR43767">
    <property type="entry name" value="LONG-CHAIN-FATTY-ACID--COA LIGASE"/>
    <property type="match status" value="1"/>
</dbReference>
<feature type="domain" description="AMP-dependent synthetase/ligase" evidence="1">
    <location>
        <begin position="12"/>
        <end position="380"/>
    </location>
</feature>
<gene>
    <name evidence="3" type="ORF">BXT84_03230</name>
</gene>
<protein>
    <submittedName>
        <fullName evidence="3">AMP-dependent synthetase</fullName>
    </submittedName>
</protein>
<proteinExistence type="predicted"/>
<keyword evidence="4" id="KW-1185">Reference proteome</keyword>
<dbReference type="SUPFAM" id="SSF56801">
    <property type="entry name" value="Acetyl-CoA synthetase-like"/>
    <property type="match status" value="1"/>
</dbReference>
<evidence type="ECO:0000313" key="4">
    <source>
        <dbReference type="Proteomes" id="UP000325292"/>
    </source>
</evidence>
<organism evidence="3 4">
    <name type="scientific">Sulfobacillus thermotolerans</name>
    <dbReference type="NCBI Taxonomy" id="338644"/>
    <lineage>
        <taxon>Bacteria</taxon>
        <taxon>Bacillati</taxon>
        <taxon>Bacillota</taxon>
        <taxon>Clostridia</taxon>
        <taxon>Eubacteriales</taxon>
        <taxon>Clostridiales Family XVII. Incertae Sedis</taxon>
        <taxon>Sulfobacillus</taxon>
    </lineage>
</organism>
<dbReference type="InterPro" id="IPR025110">
    <property type="entry name" value="AMP-bd_C"/>
</dbReference>
<dbReference type="InterPro" id="IPR045851">
    <property type="entry name" value="AMP-bd_C_sf"/>
</dbReference>
<dbReference type="InterPro" id="IPR000873">
    <property type="entry name" value="AMP-dep_synth/lig_dom"/>
</dbReference>
<name>A0ABM6RP85_9FIRM</name>
<dbReference type="PANTHER" id="PTHR43767:SF11">
    <property type="entry name" value="MEDIUM-CHAIN-FATTY-ACID--COA LIGASE"/>
    <property type="match status" value="1"/>
</dbReference>
<dbReference type="Gene3D" id="3.30.300.30">
    <property type="match status" value="1"/>
</dbReference>
<dbReference type="PROSITE" id="PS00455">
    <property type="entry name" value="AMP_BINDING"/>
    <property type="match status" value="1"/>
</dbReference>
<dbReference type="InterPro" id="IPR042099">
    <property type="entry name" value="ANL_N_sf"/>
</dbReference>
<dbReference type="InterPro" id="IPR020845">
    <property type="entry name" value="AMP-binding_CS"/>
</dbReference>
<dbReference type="Proteomes" id="UP000325292">
    <property type="component" value="Chromosome"/>
</dbReference>
<sequence>MNKVVVHALLEDAAYQHSTVPVTSGTHTFDYAQVYTRSVRLANCLESLGVRPGCVVGVMDINSHRYLELKYALSMLGAIIHPINFRLSPQDVLFTMQHAQDEWLFIWDGFGELGATVSKSIPHTVWMSDITVHEGGLEYESLIDEGKFQMPRAASHVRPEDIYSIFYTTGTTGQPKGLRYSHQQMLMGSLQIAHHLALHDTGATLSAQDVMMPLIPFFHIHGWGTPFVAPYLGTPLILPERSNALEQISLIQRHGVTWINMVPTQLFMLLEAAQSAGVQDLPLKILTGGSPMAMGLARRAAQFHMTFSMIYGGSDQLGSAISTAAGLTGDDRIKQLSTHMMPFPMVRMEVRTATGDLVNADGQSLGELWVQSPWLPDGYLDNPEQSQQTYINGWFRSGDLAIRYPDGSISVVDRMRDAIKSGGEWIASSTIESILSEVPGVKSVAVIAVPDAQWGERPKAIVEASPSVTESILREFLRQAVKQGQLAKFAVPDVFQFIHQMPVTSAGKINKAALRTQ</sequence>
<dbReference type="EMBL" id="CP019454">
    <property type="protein sequence ID" value="AUW93084.1"/>
    <property type="molecule type" value="Genomic_DNA"/>
</dbReference>
<evidence type="ECO:0000259" key="2">
    <source>
        <dbReference type="Pfam" id="PF13193"/>
    </source>
</evidence>
<dbReference type="Pfam" id="PF13193">
    <property type="entry name" value="AMP-binding_C"/>
    <property type="match status" value="1"/>
</dbReference>
<reference evidence="3 4" key="1">
    <citation type="journal article" date="2019" name="Sci. Rep.">
        <title>Sulfobacillus thermotolerans: new insights into resistance and metabolic capacities of acidophilic chemolithotrophs.</title>
        <authorList>
            <person name="Panyushkina A.E."/>
            <person name="Babenko V.V."/>
            <person name="Nikitina A.S."/>
            <person name="Selezneva O.V."/>
            <person name="Tsaplina I.A."/>
            <person name="Letarova M.A."/>
            <person name="Kostryukova E.S."/>
            <person name="Letarov A.V."/>
        </authorList>
    </citation>
    <scope>NUCLEOTIDE SEQUENCE [LARGE SCALE GENOMIC DNA]</scope>
    <source>
        <strain evidence="3 4">Kr1</strain>
    </source>
</reference>
<dbReference type="Gene3D" id="3.40.50.12780">
    <property type="entry name" value="N-terminal domain of ligase-like"/>
    <property type="match status" value="1"/>
</dbReference>
<dbReference type="InterPro" id="IPR050237">
    <property type="entry name" value="ATP-dep_AMP-bd_enzyme"/>
</dbReference>
<evidence type="ECO:0000313" key="3">
    <source>
        <dbReference type="EMBL" id="AUW93084.1"/>
    </source>
</evidence>